<evidence type="ECO:0000256" key="1">
    <source>
        <dbReference type="ARBA" id="ARBA00004286"/>
    </source>
</evidence>
<comment type="subcellular location">
    <subcellularLocation>
        <location evidence="1">Chromosome</location>
    </subcellularLocation>
</comment>
<keyword evidence="3" id="KW-0489">Methyltransferase</keyword>
<feature type="compositionally biased region" description="Basic residues" evidence="9">
    <location>
        <begin position="882"/>
        <end position="892"/>
    </location>
</feature>
<dbReference type="Pfam" id="PF05033">
    <property type="entry name" value="Pre-SET"/>
    <property type="match status" value="1"/>
</dbReference>
<protein>
    <recommendedName>
        <fullName evidence="14">Histone-lysine N-methyltransferase</fullName>
    </recommendedName>
</protein>
<evidence type="ECO:0000313" key="12">
    <source>
        <dbReference type="EMBL" id="KAH9317058.1"/>
    </source>
</evidence>
<dbReference type="PANTHER" id="PTHR46223:SF3">
    <property type="entry name" value="HISTONE-LYSINE N-METHYLTRANSFERASE SET-23"/>
    <property type="match status" value="1"/>
</dbReference>
<dbReference type="PANTHER" id="PTHR46223">
    <property type="entry name" value="HISTONE-LYSINE N-METHYLTRANSFERASE SUV39H"/>
    <property type="match status" value="1"/>
</dbReference>
<dbReference type="AlphaFoldDB" id="A0AA38L9P0"/>
<keyword evidence="8" id="KW-0862">Zinc</keyword>
<feature type="region of interest" description="Disordered" evidence="9">
    <location>
        <begin position="868"/>
        <end position="892"/>
    </location>
</feature>
<accession>A0AA38L9P0</accession>
<dbReference type="GO" id="GO:0005634">
    <property type="term" value="C:nucleus"/>
    <property type="evidence" value="ECO:0007669"/>
    <property type="project" value="InterPro"/>
</dbReference>
<evidence type="ECO:0008006" key="14">
    <source>
        <dbReference type="Google" id="ProtNLM"/>
    </source>
</evidence>
<dbReference type="SMART" id="SM00317">
    <property type="entry name" value="SET"/>
    <property type="match status" value="1"/>
</dbReference>
<organism evidence="12 13">
    <name type="scientific">Taxus chinensis</name>
    <name type="common">Chinese yew</name>
    <name type="synonym">Taxus wallichiana var. chinensis</name>
    <dbReference type="NCBI Taxonomy" id="29808"/>
    <lineage>
        <taxon>Eukaryota</taxon>
        <taxon>Viridiplantae</taxon>
        <taxon>Streptophyta</taxon>
        <taxon>Embryophyta</taxon>
        <taxon>Tracheophyta</taxon>
        <taxon>Spermatophyta</taxon>
        <taxon>Pinopsida</taxon>
        <taxon>Pinidae</taxon>
        <taxon>Conifers II</taxon>
        <taxon>Cupressales</taxon>
        <taxon>Taxaceae</taxon>
        <taxon>Taxus</taxon>
    </lineage>
</organism>
<evidence type="ECO:0000256" key="3">
    <source>
        <dbReference type="ARBA" id="ARBA00022603"/>
    </source>
</evidence>
<dbReference type="SUPFAM" id="SSF82199">
    <property type="entry name" value="SET domain"/>
    <property type="match status" value="1"/>
</dbReference>
<feature type="domain" description="SET" evidence="10">
    <location>
        <begin position="739"/>
        <end position="865"/>
    </location>
</feature>
<dbReference type="Pfam" id="PF00856">
    <property type="entry name" value="SET"/>
    <property type="match status" value="1"/>
</dbReference>
<dbReference type="GO" id="GO:0032259">
    <property type="term" value="P:methylation"/>
    <property type="evidence" value="ECO:0007669"/>
    <property type="project" value="UniProtKB-KW"/>
</dbReference>
<keyword evidence="7" id="KW-0863">Zinc-finger</keyword>
<dbReference type="InterPro" id="IPR013083">
    <property type="entry name" value="Znf_RING/FYVE/PHD"/>
</dbReference>
<dbReference type="PROSITE" id="PS50280">
    <property type="entry name" value="SET"/>
    <property type="match status" value="1"/>
</dbReference>
<evidence type="ECO:0000256" key="4">
    <source>
        <dbReference type="ARBA" id="ARBA00022679"/>
    </source>
</evidence>
<dbReference type="Pfam" id="PF13771">
    <property type="entry name" value="zf-HC5HC2H"/>
    <property type="match status" value="1"/>
</dbReference>
<dbReference type="Proteomes" id="UP000824469">
    <property type="component" value="Unassembled WGS sequence"/>
</dbReference>
<evidence type="ECO:0000256" key="9">
    <source>
        <dbReference type="SAM" id="MobiDB-lite"/>
    </source>
</evidence>
<dbReference type="GO" id="GO:0008270">
    <property type="term" value="F:zinc ion binding"/>
    <property type="evidence" value="ECO:0007669"/>
    <property type="project" value="UniProtKB-KW"/>
</dbReference>
<proteinExistence type="predicted"/>
<keyword evidence="5" id="KW-0949">S-adenosyl-L-methionine</keyword>
<feature type="region of interest" description="Disordered" evidence="9">
    <location>
        <begin position="230"/>
        <end position="253"/>
    </location>
</feature>
<evidence type="ECO:0000256" key="8">
    <source>
        <dbReference type="ARBA" id="ARBA00022833"/>
    </source>
</evidence>
<keyword evidence="6" id="KW-0479">Metal-binding</keyword>
<keyword evidence="4" id="KW-0808">Transferase</keyword>
<evidence type="ECO:0000313" key="13">
    <source>
        <dbReference type="Proteomes" id="UP000824469"/>
    </source>
</evidence>
<evidence type="ECO:0000256" key="2">
    <source>
        <dbReference type="ARBA" id="ARBA00022454"/>
    </source>
</evidence>
<dbReference type="EMBL" id="JAHRHJ020000004">
    <property type="protein sequence ID" value="KAH9317058.1"/>
    <property type="molecule type" value="Genomic_DNA"/>
</dbReference>
<dbReference type="InterPro" id="IPR001214">
    <property type="entry name" value="SET_dom"/>
</dbReference>
<evidence type="ECO:0000256" key="5">
    <source>
        <dbReference type="ARBA" id="ARBA00022691"/>
    </source>
</evidence>
<keyword evidence="13" id="KW-1185">Reference proteome</keyword>
<dbReference type="PROSITE" id="PS51805">
    <property type="entry name" value="EPHD"/>
    <property type="match status" value="1"/>
</dbReference>
<dbReference type="InterPro" id="IPR034732">
    <property type="entry name" value="EPHD"/>
</dbReference>
<evidence type="ECO:0000259" key="10">
    <source>
        <dbReference type="PROSITE" id="PS50280"/>
    </source>
</evidence>
<keyword evidence="2" id="KW-0158">Chromosome</keyword>
<feature type="non-terminal residue" evidence="12">
    <location>
        <position position="892"/>
    </location>
</feature>
<feature type="domain" description="PHD-type" evidence="11">
    <location>
        <begin position="344"/>
        <end position="468"/>
    </location>
</feature>
<name>A0AA38L9P0_TAXCH</name>
<dbReference type="GO" id="GO:0005694">
    <property type="term" value="C:chromosome"/>
    <property type="evidence" value="ECO:0007669"/>
    <property type="project" value="UniProtKB-SubCell"/>
</dbReference>
<dbReference type="InterPro" id="IPR046341">
    <property type="entry name" value="SET_dom_sf"/>
</dbReference>
<dbReference type="Gene3D" id="3.30.40.10">
    <property type="entry name" value="Zinc/RING finger domain, C3HC4 (zinc finger)"/>
    <property type="match status" value="1"/>
</dbReference>
<reference evidence="12 13" key="1">
    <citation type="journal article" date="2021" name="Nat. Plants">
        <title>The Taxus genome provides insights into paclitaxel biosynthesis.</title>
        <authorList>
            <person name="Xiong X."/>
            <person name="Gou J."/>
            <person name="Liao Q."/>
            <person name="Li Y."/>
            <person name="Zhou Q."/>
            <person name="Bi G."/>
            <person name="Li C."/>
            <person name="Du R."/>
            <person name="Wang X."/>
            <person name="Sun T."/>
            <person name="Guo L."/>
            <person name="Liang H."/>
            <person name="Lu P."/>
            <person name="Wu Y."/>
            <person name="Zhang Z."/>
            <person name="Ro D.K."/>
            <person name="Shang Y."/>
            <person name="Huang S."/>
            <person name="Yan J."/>
        </authorList>
    </citation>
    <scope>NUCLEOTIDE SEQUENCE [LARGE SCALE GENOMIC DNA]</scope>
    <source>
        <strain evidence="12">Ta-2019</strain>
    </source>
</reference>
<dbReference type="InterPro" id="IPR050973">
    <property type="entry name" value="H3K9_Histone-Lys_N-MTase"/>
</dbReference>
<sequence length="892" mass="101213">YKENCFDRPAVLPAQRMAGSINHTSILCNGISKDSRLRDANFKAIHTCGALEYRNFNNVSVHFSGINEVLADPIVNDSEDKCSKQNTIQSLRGQHISVGICDKGSAPEEILASHETRRFSNMRSTLRPGNVVGTASKDKIDNDINLMLPHSAQYPEYLAQHSALDARLTADNCSIVEISSSEDECVGNNKPANNLQSNGTLMEDSGTYTPQEDLAVKVLENDTMDEENVVCSRGPDNHETIHNFDGGSNRTSRSQETKLPCEILSTQNDGDIPAVWSRKEKLSALEQNQIDPPLGSSEHNIHDPEYAEAERKLQIWNNRVICDLCGQGPSLMYGEWYAWCCGLHSHYCKCTEEHKRKLLKSMAGRAKSSIKWKGYQWSGKVHRMCGLWSSKVFEKDDARNQLEGLVHAVRTARYFVCAECKRFGATLGCGGNTCKKIFHYPCADWLSTKLHCKMWEGFKHPILCYHHIHVDDYCLIPKDRKVHPYMKYNNDLENAEKWKKNVPTHLDKTIHKGINSKIKVEDDADMKNQVVIKAIFNNVDDVAMSPDLSSFLKNRTGVSTISNKRLNDHNCDKGQFTNYKATLYRRDHGGLNYLGQNLVCEDISNGTEVIKIPCTNDIDNVSIRKFQYILKNRFSTITTIILEDVQSNMEKKAKACDGCDEFDMDDPEATKSIHVQRNESSHDQDDRVDWQGEPMLGRLAYDCYGRLQLGPGNDVVECNSKCPCGSRCLNRELQYGLRVGLEVFRTKDRGWGVRALEQIPRGKFVVEYVGEILSQDEATEREKVDDSYNSRYLFAMDHPAVPYEDQFVVDIFLMSNVAGFINHSSAGNLSMYRVYTEILDHRIYRLGLYACRDIEVGEEIMYDYKIPTKEPGASTEPSPAVKHTRRSKRRRH</sequence>
<gene>
    <name evidence="12" type="ORF">KI387_018827</name>
</gene>
<comment type="caution">
    <text evidence="12">The sequence shown here is derived from an EMBL/GenBank/DDBJ whole genome shotgun (WGS) entry which is preliminary data.</text>
</comment>
<dbReference type="GO" id="GO:0042054">
    <property type="term" value="F:histone methyltransferase activity"/>
    <property type="evidence" value="ECO:0007669"/>
    <property type="project" value="InterPro"/>
</dbReference>
<evidence type="ECO:0000259" key="11">
    <source>
        <dbReference type="PROSITE" id="PS51805"/>
    </source>
</evidence>
<dbReference type="InterPro" id="IPR007728">
    <property type="entry name" value="Pre-SET_dom"/>
</dbReference>
<evidence type="ECO:0000256" key="6">
    <source>
        <dbReference type="ARBA" id="ARBA00022723"/>
    </source>
</evidence>
<evidence type="ECO:0000256" key="7">
    <source>
        <dbReference type="ARBA" id="ARBA00022771"/>
    </source>
</evidence>
<dbReference type="Gene3D" id="2.170.270.10">
    <property type="entry name" value="SET domain"/>
    <property type="match status" value="1"/>
</dbReference>